<dbReference type="FunFam" id="3.40.50.1220:FF:000029">
    <property type="entry name" value="NAD-dependent protein deacetylase sirtuin-6 isoform X2"/>
    <property type="match status" value="1"/>
</dbReference>
<evidence type="ECO:0000256" key="22">
    <source>
        <dbReference type="ARBA" id="ARBA00023125"/>
    </source>
</evidence>
<keyword evidence="15 35" id="KW-0862">Zinc</keyword>
<evidence type="ECO:0000256" key="1">
    <source>
        <dbReference type="ARBA" id="ARBA00004123"/>
    </source>
</evidence>
<feature type="binding site" evidence="35">
    <location>
        <position position="143"/>
    </location>
    <ligand>
        <name>Zn(2+)</name>
        <dbReference type="ChEBI" id="CHEBI:29105"/>
    </ligand>
</feature>
<keyword evidence="22" id="KW-0238">DNA-binding</keyword>
<dbReference type="GO" id="GO:0003723">
    <property type="term" value="F:RNA binding"/>
    <property type="evidence" value="ECO:0007669"/>
    <property type="project" value="UniProtKB-KW"/>
</dbReference>
<evidence type="ECO:0000256" key="23">
    <source>
        <dbReference type="ARBA" id="ARBA00023242"/>
    </source>
</evidence>
<gene>
    <name evidence="38" type="primary">SIRT6</name>
</gene>
<evidence type="ECO:0000256" key="5">
    <source>
        <dbReference type="ARBA" id="ARBA00022454"/>
    </source>
</evidence>
<feature type="region of interest" description="Disordered" evidence="36">
    <location>
        <begin position="277"/>
        <end position="337"/>
    </location>
</feature>
<keyword evidence="18" id="KW-0694">RNA-binding</keyword>
<dbReference type="GO" id="GO:0000122">
    <property type="term" value="P:negative regulation of transcription by RNA polymerase II"/>
    <property type="evidence" value="ECO:0007669"/>
    <property type="project" value="TreeGrafter"/>
</dbReference>
<evidence type="ECO:0000256" key="3">
    <source>
        <dbReference type="ARBA" id="ARBA00004574"/>
    </source>
</evidence>
<dbReference type="GO" id="GO:0003677">
    <property type="term" value="F:DNA binding"/>
    <property type="evidence" value="ECO:0007669"/>
    <property type="project" value="UniProtKB-KW"/>
</dbReference>
<evidence type="ECO:0000256" key="34">
    <source>
        <dbReference type="ARBA" id="ARBA00083163"/>
    </source>
</evidence>
<evidence type="ECO:0000256" key="12">
    <source>
        <dbReference type="ARBA" id="ARBA00022723"/>
    </source>
</evidence>
<dbReference type="GO" id="GO:0006974">
    <property type="term" value="P:DNA damage response"/>
    <property type="evidence" value="ECO:0007669"/>
    <property type="project" value="UniProtKB-KW"/>
</dbReference>
<evidence type="ECO:0000256" key="26">
    <source>
        <dbReference type="ARBA" id="ARBA00048378"/>
    </source>
</evidence>
<dbReference type="GO" id="GO:0016757">
    <property type="term" value="F:glycosyltransferase activity"/>
    <property type="evidence" value="ECO:0007669"/>
    <property type="project" value="UniProtKB-KW"/>
</dbReference>
<keyword evidence="24" id="KW-0012">Acyltransferase</keyword>
<dbReference type="GO" id="GO:0005783">
    <property type="term" value="C:endoplasmic reticulum"/>
    <property type="evidence" value="ECO:0007669"/>
    <property type="project" value="UniProtKB-SubCell"/>
</dbReference>
<evidence type="ECO:0000256" key="7">
    <source>
        <dbReference type="ARBA" id="ARBA00022499"/>
    </source>
</evidence>
<dbReference type="Gene3D" id="2.20.28.200">
    <property type="match status" value="1"/>
</dbReference>
<dbReference type="GO" id="GO:0140765">
    <property type="term" value="F:histone H3K56 deacetylase activity, NAD-dependent"/>
    <property type="evidence" value="ECO:0007669"/>
    <property type="project" value="UniProtKB-ARBA"/>
</dbReference>
<accession>A0A1P7XN08</accession>
<dbReference type="FunFam" id="3.40.50.1220:FF:000038">
    <property type="entry name" value="NAD-dependent protein deacetylase sirtuin-6 isoform X2"/>
    <property type="match status" value="1"/>
</dbReference>
<dbReference type="GO" id="GO:0000781">
    <property type="term" value="C:chromosome, telomeric region"/>
    <property type="evidence" value="ECO:0007669"/>
    <property type="project" value="UniProtKB-SubCell"/>
</dbReference>
<keyword evidence="23" id="KW-0539">Nucleus</keyword>
<dbReference type="SUPFAM" id="SSF52467">
    <property type="entry name" value="DHS-like NAD/FAD-binding domain"/>
    <property type="match status" value="1"/>
</dbReference>
<dbReference type="InterPro" id="IPR003000">
    <property type="entry name" value="Sirtuin"/>
</dbReference>
<evidence type="ECO:0000256" key="28">
    <source>
        <dbReference type="ARBA" id="ARBA00050163"/>
    </source>
</evidence>
<dbReference type="GO" id="GO:0046969">
    <property type="term" value="F:histone H3K9 deacetylase activity, NAD-dependent"/>
    <property type="evidence" value="ECO:0007669"/>
    <property type="project" value="TreeGrafter"/>
</dbReference>
<reference evidence="38" key="2">
    <citation type="journal article" date="2017" name="J. Comp. Physiol. B">
        <title>Tissue-specific gene expression and fasting regulation of sirtuin family in gilthead sea bream (Sparus aurata).</title>
        <authorList>
            <person name="Simo-Mirabet P."/>
            <person name="Bermejo-Nogales A."/>
            <person name="Calduch-Giner J.A."/>
            <person name="Perez-Sanchez J."/>
        </authorList>
    </citation>
    <scope>NUCLEOTIDE SEQUENCE</scope>
</reference>
<comment type="catalytic activity">
    <reaction evidence="29">
        <text>L-arginyl-[protein] + NAD(+) = N(omega)-(ADP-D-ribosyl)-L-arginyl-[protein] + nicotinamide + H(+)</text>
        <dbReference type="Rhea" id="RHEA:19149"/>
        <dbReference type="Rhea" id="RHEA-COMP:10532"/>
        <dbReference type="Rhea" id="RHEA-COMP:15087"/>
        <dbReference type="ChEBI" id="CHEBI:15378"/>
        <dbReference type="ChEBI" id="CHEBI:17154"/>
        <dbReference type="ChEBI" id="CHEBI:29965"/>
        <dbReference type="ChEBI" id="CHEBI:57540"/>
        <dbReference type="ChEBI" id="CHEBI:142554"/>
    </reaction>
    <physiologicalReaction direction="left-to-right" evidence="29">
        <dbReference type="Rhea" id="RHEA:19150"/>
    </physiologicalReaction>
</comment>
<reference evidence="38" key="1">
    <citation type="submission" date="2013-05" db="EMBL/GenBank/DDBJ databases">
        <authorList>
            <person name="Choo Y.-M."/>
            <person name="Leal W.S."/>
        </authorList>
    </citation>
    <scope>NUCLEOTIDE SEQUENCE</scope>
</reference>
<feature type="binding site" evidence="35">
    <location>
        <position position="140"/>
    </location>
    <ligand>
        <name>Zn(2+)</name>
        <dbReference type="ChEBI" id="CHEBI:29105"/>
    </ligand>
</feature>
<feature type="binding site" evidence="35">
    <location>
        <position position="165"/>
    </location>
    <ligand>
        <name>Zn(2+)</name>
        <dbReference type="ChEBI" id="CHEBI:29105"/>
    </ligand>
</feature>
<evidence type="ECO:0000256" key="15">
    <source>
        <dbReference type="ARBA" id="ARBA00022833"/>
    </source>
</evidence>
<dbReference type="Gene3D" id="3.40.50.1220">
    <property type="entry name" value="TPP-binding domain"/>
    <property type="match status" value="1"/>
</dbReference>
<dbReference type="GO" id="GO:0016779">
    <property type="term" value="F:nucleotidyltransferase activity"/>
    <property type="evidence" value="ECO:0007669"/>
    <property type="project" value="UniProtKB-KW"/>
</dbReference>
<evidence type="ECO:0000256" key="20">
    <source>
        <dbReference type="ARBA" id="ARBA00022990"/>
    </source>
</evidence>
<evidence type="ECO:0000313" key="38">
    <source>
        <dbReference type="EMBL" id="AHX56278.1"/>
    </source>
</evidence>
<evidence type="ECO:0000256" key="9">
    <source>
        <dbReference type="ARBA" id="ARBA00022676"/>
    </source>
</evidence>
<keyword evidence="21" id="KW-0520">NAD</keyword>
<dbReference type="CDD" id="cd01410">
    <property type="entry name" value="SIRT7"/>
    <property type="match status" value="1"/>
</dbReference>
<keyword evidence="7" id="KW-1017">Isopeptide bond</keyword>
<evidence type="ECO:0000256" key="25">
    <source>
        <dbReference type="ARBA" id="ARBA00038170"/>
    </source>
</evidence>
<evidence type="ECO:0000256" key="4">
    <source>
        <dbReference type="ARBA" id="ARBA00012928"/>
    </source>
</evidence>
<evidence type="ECO:0000256" key="2">
    <source>
        <dbReference type="ARBA" id="ARBA00004240"/>
    </source>
</evidence>
<dbReference type="EC" id="2.3.1.286" evidence="4"/>
<comment type="catalytic activity">
    <reaction evidence="28">
        <text>N(6)-acetyl-L-lysyl-[protein] + NAD(+) + H2O = 2''-O-acetyl-ADP-D-ribose + nicotinamide + L-lysyl-[protein]</text>
        <dbReference type="Rhea" id="RHEA:43636"/>
        <dbReference type="Rhea" id="RHEA-COMP:9752"/>
        <dbReference type="Rhea" id="RHEA-COMP:10731"/>
        <dbReference type="ChEBI" id="CHEBI:15377"/>
        <dbReference type="ChEBI" id="CHEBI:17154"/>
        <dbReference type="ChEBI" id="CHEBI:29969"/>
        <dbReference type="ChEBI" id="CHEBI:57540"/>
        <dbReference type="ChEBI" id="CHEBI:61930"/>
        <dbReference type="ChEBI" id="CHEBI:83767"/>
        <dbReference type="EC" id="2.3.1.286"/>
    </reaction>
    <physiologicalReaction direction="left-to-right" evidence="28">
        <dbReference type="Rhea" id="RHEA:43637"/>
    </physiologicalReaction>
</comment>
<dbReference type="InterPro" id="IPR026590">
    <property type="entry name" value="Ssirtuin_cat_dom"/>
</dbReference>
<dbReference type="AlphaFoldDB" id="A0A1P7XN08"/>
<keyword evidence="6" id="KW-0217">Developmental protein</keyword>
<keyword evidence="19" id="KW-0779">Telomere</keyword>
<keyword evidence="11" id="KW-0548">Nucleotidyltransferase</keyword>
<dbReference type="FunFam" id="2.20.28.200:FF:000001">
    <property type="entry name" value="NAD-dependent protein deacetylase sirtuin-6"/>
    <property type="match status" value="1"/>
</dbReference>
<name>A0A1P7XN08_SPAAU</name>
<dbReference type="InterPro" id="IPR029035">
    <property type="entry name" value="DHS-like_NAD/FAD-binding_dom"/>
</dbReference>
<evidence type="ECO:0000256" key="21">
    <source>
        <dbReference type="ARBA" id="ARBA00023027"/>
    </source>
</evidence>
<dbReference type="PANTHER" id="PTHR11085:SF12">
    <property type="entry name" value="NAD-DEPENDENT PROTEIN DEACYLASE SIRTUIN-6"/>
    <property type="match status" value="1"/>
</dbReference>
<keyword evidence="20" id="KW-0007">Acetylation</keyword>
<keyword evidence="16" id="KW-0832">Ubl conjugation</keyword>
<evidence type="ECO:0000256" key="8">
    <source>
        <dbReference type="ARBA" id="ARBA00022553"/>
    </source>
</evidence>
<comment type="catalytic activity">
    <reaction evidence="30">
        <text>L-lysyl-[protein] + NAD(+) = N(6)-(ADP-D-ribosyl)-L-lysyl-[protein] + nicotinamide + H(+)</text>
        <dbReference type="Rhea" id="RHEA:58220"/>
        <dbReference type="Rhea" id="RHEA-COMP:9752"/>
        <dbReference type="Rhea" id="RHEA-COMP:15088"/>
        <dbReference type="ChEBI" id="CHEBI:15378"/>
        <dbReference type="ChEBI" id="CHEBI:17154"/>
        <dbReference type="ChEBI" id="CHEBI:29969"/>
        <dbReference type="ChEBI" id="CHEBI:57540"/>
        <dbReference type="ChEBI" id="CHEBI:142515"/>
    </reaction>
    <physiologicalReaction direction="left-to-right" evidence="30">
        <dbReference type="Rhea" id="RHEA:58221"/>
    </physiologicalReaction>
</comment>
<evidence type="ECO:0000256" key="19">
    <source>
        <dbReference type="ARBA" id="ARBA00022895"/>
    </source>
</evidence>
<evidence type="ECO:0000256" key="31">
    <source>
        <dbReference type="ARBA" id="ARBA00066285"/>
    </source>
</evidence>
<evidence type="ECO:0000256" key="18">
    <source>
        <dbReference type="ARBA" id="ARBA00022884"/>
    </source>
</evidence>
<evidence type="ECO:0000256" key="14">
    <source>
        <dbReference type="ARBA" id="ARBA00022824"/>
    </source>
</evidence>
<evidence type="ECO:0000256" key="32">
    <source>
        <dbReference type="ARBA" id="ARBA00071352"/>
    </source>
</evidence>
<keyword evidence="13" id="KW-0227">DNA damage</keyword>
<comment type="subcellular location">
    <subcellularLocation>
        <location evidence="3">Chromosome</location>
        <location evidence="3">Telomere</location>
    </subcellularLocation>
    <subcellularLocation>
        <location evidence="2">Endoplasmic reticulum</location>
    </subcellularLocation>
    <subcellularLocation>
        <location evidence="1">Nucleus</location>
    </subcellularLocation>
</comment>
<dbReference type="GO" id="GO:0046872">
    <property type="term" value="F:metal ion binding"/>
    <property type="evidence" value="ECO:0007669"/>
    <property type="project" value="UniProtKB-KW"/>
</dbReference>
<keyword evidence="12 35" id="KW-0479">Metal-binding</keyword>
<dbReference type="GO" id="GO:0003714">
    <property type="term" value="F:transcription corepressor activity"/>
    <property type="evidence" value="ECO:0007669"/>
    <property type="project" value="TreeGrafter"/>
</dbReference>
<dbReference type="PROSITE" id="PS50305">
    <property type="entry name" value="SIRTUIN"/>
    <property type="match status" value="1"/>
</dbReference>
<dbReference type="GO" id="GO:0070403">
    <property type="term" value="F:NAD+ binding"/>
    <property type="evidence" value="ECO:0007669"/>
    <property type="project" value="InterPro"/>
</dbReference>
<keyword evidence="17" id="KW-0156">Chromatin regulator</keyword>
<evidence type="ECO:0000256" key="27">
    <source>
        <dbReference type="ARBA" id="ARBA00048905"/>
    </source>
</evidence>
<evidence type="ECO:0000256" key="13">
    <source>
        <dbReference type="ARBA" id="ARBA00022763"/>
    </source>
</evidence>
<protein>
    <recommendedName>
        <fullName evidence="32">NAD-dependent protein deacylase sirtuin-6</fullName>
        <ecNumber evidence="4">2.3.1.286</ecNumber>
    </recommendedName>
    <alternativeName>
        <fullName evidence="34">NAD-dependent protein deacetylase sirtuin-6</fullName>
    </alternativeName>
    <alternativeName>
        <fullName evidence="33">Protein mono-ADP-ribosyltransferase sirtuin-6</fullName>
    </alternativeName>
</protein>
<evidence type="ECO:0000256" key="24">
    <source>
        <dbReference type="ARBA" id="ARBA00023315"/>
    </source>
</evidence>
<dbReference type="InterPro" id="IPR050134">
    <property type="entry name" value="NAD-dep_sirtuin_deacylases"/>
</dbReference>
<evidence type="ECO:0000256" key="17">
    <source>
        <dbReference type="ARBA" id="ARBA00022853"/>
    </source>
</evidence>
<evidence type="ECO:0000256" key="30">
    <source>
        <dbReference type="ARBA" id="ARBA00051286"/>
    </source>
</evidence>
<dbReference type="GO" id="GO:0005634">
    <property type="term" value="C:nucleus"/>
    <property type="evidence" value="ECO:0007669"/>
    <property type="project" value="UniProtKB-SubCell"/>
</dbReference>
<feature type="domain" description="Deacetylase sirtuin-type" evidence="37">
    <location>
        <begin position="27"/>
        <end position="271"/>
    </location>
</feature>
<proteinExistence type="evidence at transcript level"/>
<comment type="catalytic activity">
    <reaction evidence="27">
        <text>N(6)-tetradecanoyl-L-lysyl-[protein] + NAD(+) + H2O = 2''-O-tetradecanoyl-ADP-D-ribose + nicotinamide + L-lysyl-[protein]</text>
        <dbReference type="Rhea" id="RHEA:70567"/>
        <dbReference type="Rhea" id="RHEA-COMP:9752"/>
        <dbReference type="Rhea" id="RHEA-COMP:15437"/>
        <dbReference type="ChEBI" id="CHEBI:15377"/>
        <dbReference type="ChEBI" id="CHEBI:17154"/>
        <dbReference type="ChEBI" id="CHEBI:29969"/>
        <dbReference type="ChEBI" id="CHEBI:57540"/>
        <dbReference type="ChEBI" id="CHEBI:141129"/>
        <dbReference type="ChEBI" id="CHEBI:189674"/>
    </reaction>
    <physiologicalReaction direction="left-to-right" evidence="27">
        <dbReference type="Rhea" id="RHEA:70568"/>
    </physiologicalReaction>
</comment>
<comment type="subunit">
    <text evidence="31">Homodimer; binds to nucleosomes and DNA ends as a homodimer. Interacts with RELA; interferes with RELA binding to target DNA. Interacts with SMARCA5; promoting recruitment of SMARCA5/SNF2H to double-strand breaks (DSBs) sites. Interacts with the mTORC2 complex; preventing the ability of SIRT6 to deacetylate FOXO1. Interacts with the CLOCK-BMAL1 complex; recruited by the CLOCK-BMAL1 complex to regulate expression of clock-controlled genes. Interacts with CSNK2A2; preventing CSNK2A2 localization to the nucleus.</text>
</comment>
<feature type="active site" description="Proton acceptor" evidence="35">
    <location>
        <position position="132"/>
    </location>
</feature>
<sequence>MSVNYAAGLSPYADKGVCGLPETFDNPEELKAKVETLAQLIKNPSTVVHSGAGISTASGIPDFRGPKGVWTLEEKGESPHFDATFENARPSLTHMALLGLQRAGYLKYLISQNVDGLHVRSGFPRDLLSELHGNMFVEECEKCGRQYVREKVIGVMGLKPTGRYCDVMRSRGLRACRGKLMSTILDWEDALPDRDLNKADEASRRADLALTLGTSMQIKPSGDLPLLTKRKGGKVAIVNLQPTKHDKHAHLRIHGYVDEVMKQLMELLGLEIPKWEGPTVCDRSTPDSTTTDVKPPRGVTAKRKVKEEEEERKREAAAPTDDVSAEEETGYLVPAVA</sequence>
<evidence type="ECO:0000259" key="37">
    <source>
        <dbReference type="PROSITE" id="PS50305"/>
    </source>
</evidence>
<evidence type="ECO:0000256" key="6">
    <source>
        <dbReference type="ARBA" id="ARBA00022473"/>
    </source>
</evidence>
<evidence type="ECO:0000256" key="36">
    <source>
        <dbReference type="SAM" id="MobiDB-lite"/>
    </source>
</evidence>
<evidence type="ECO:0000256" key="10">
    <source>
        <dbReference type="ARBA" id="ARBA00022679"/>
    </source>
</evidence>
<evidence type="ECO:0000256" key="33">
    <source>
        <dbReference type="ARBA" id="ARBA00076455"/>
    </source>
</evidence>
<evidence type="ECO:0000256" key="35">
    <source>
        <dbReference type="PROSITE-ProRule" id="PRU00236"/>
    </source>
</evidence>
<keyword evidence="14" id="KW-0256">Endoplasmic reticulum</keyword>
<keyword evidence="9" id="KW-0328">Glycosyltransferase</keyword>
<feature type="binding site" evidence="35">
    <location>
        <position position="176"/>
    </location>
    <ligand>
        <name>Zn(2+)</name>
        <dbReference type="ChEBI" id="CHEBI:29105"/>
    </ligand>
</feature>
<evidence type="ECO:0000256" key="16">
    <source>
        <dbReference type="ARBA" id="ARBA00022843"/>
    </source>
</evidence>
<keyword evidence="5" id="KW-0158">Chromosome</keyword>
<dbReference type="EMBL" id="KF018671">
    <property type="protein sequence ID" value="AHX56278.1"/>
    <property type="molecule type" value="mRNA"/>
</dbReference>
<evidence type="ECO:0000256" key="11">
    <source>
        <dbReference type="ARBA" id="ARBA00022695"/>
    </source>
</evidence>
<feature type="compositionally biased region" description="Basic and acidic residues" evidence="36">
    <location>
        <begin position="305"/>
        <end position="316"/>
    </location>
</feature>
<comment type="catalytic activity">
    <reaction evidence="26">
        <text>N(6)-hexadecanoyl-L-lysyl-[protein] + NAD(+) + H2O = 2''-O-hexadecanoyl-ADP-D-ribose + nicotinamide + L-lysyl-[protein]</text>
        <dbReference type="Rhea" id="RHEA:70563"/>
        <dbReference type="Rhea" id="RHEA-COMP:9752"/>
        <dbReference type="Rhea" id="RHEA-COMP:14175"/>
        <dbReference type="ChEBI" id="CHEBI:15377"/>
        <dbReference type="ChEBI" id="CHEBI:17154"/>
        <dbReference type="ChEBI" id="CHEBI:29969"/>
        <dbReference type="ChEBI" id="CHEBI:57540"/>
        <dbReference type="ChEBI" id="CHEBI:138936"/>
        <dbReference type="ChEBI" id="CHEBI:189673"/>
    </reaction>
    <physiologicalReaction direction="left-to-right" evidence="26">
        <dbReference type="Rhea" id="RHEA:70564"/>
    </physiologicalReaction>
</comment>
<comment type="similarity">
    <text evidence="25">Belongs to the sirtuin family. Class IV subfamily.</text>
</comment>
<organism evidence="38">
    <name type="scientific">Sparus aurata</name>
    <name type="common">Gilthead sea bream</name>
    <dbReference type="NCBI Taxonomy" id="8175"/>
    <lineage>
        <taxon>Eukaryota</taxon>
        <taxon>Metazoa</taxon>
        <taxon>Chordata</taxon>
        <taxon>Craniata</taxon>
        <taxon>Vertebrata</taxon>
        <taxon>Euteleostomi</taxon>
        <taxon>Actinopterygii</taxon>
        <taxon>Neopterygii</taxon>
        <taxon>Teleostei</taxon>
        <taxon>Neoteleostei</taxon>
        <taxon>Acanthomorphata</taxon>
        <taxon>Eupercaria</taxon>
        <taxon>Spariformes</taxon>
        <taxon>Sparidae</taxon>
        <taxon>Sparus</taxon>
    </lineage>
</organism>
<keyword evidence="10" id="KW-0808">Transferase</keyword>
<keyword evidence="8" id="KW-0597">Phosphoprotein</keyword>
<dbReference type="Pfam" id="PF02146">
    <property type="entry name" value="SIR2"/>
    <property type="match status" value="1"/>
</dbReference>
<evidence type="ECO:0000256" key="29">
    <source>
        <dbReference type="ARBA" id="ARBA00050216"/>
    </source>
</evidence>
<dbReference type="PANTHER" id="PTHR11085">
    <property type="entry name" value="NAD-DEPENDENT PROTEIN DEACYLASE SIRTUIN-5, MITOCHONDRIAL-RELATED"/>
    <property type="match status" value="1"/>
</dbReference>